<organism evidence="1 2">
    <name type="scientific">Rhodopirellula maiorica SM1</name>
    <dbReference type="NCBI Taxonomy" id="1265738"/>
    <lineage>
        <taxon>Bacteria</taxon>
        <taxon>Pseudomonadati</taxon>
        <taxon>Planctomycetota</taxon>
        <taxon>Planctomycetia</taxon>
        <taxon>Pirellulales</taxon>
        <taxon>Pirellulaceae</taxon>
        <taxon>Novipirellula</taxon>
    </lineage>
</organism>
<dbReference type="EMBL" id="ANOG01000646">
    <property type="protein sequence ID" value="EMI18584.1"/>
    <property type="molecule type" value="Genomic_DNA"/>
</dbReference>
<keyword evidence="2" id="KW-1185">Reference proteome</keyword>
<proteinExistence type="predicted"/>
<dbReference type="AlphaFoldDB" id="M5RXB0"/>
<name>M5RXB0_9BACT</name>
<dbReference type="PATRIC" id="fig|1265738.3.peg.4509"/>
<protein>
    <submittedName>
        <fullName evidence="1">Uncharacterized protein</fullName>
    </submittedName>
</protein>
<sequence length="44" mass="4653">MKVAQKRIVRGANVDNTRLTAQSDYITSGVVGSSPTEVNLAFAS</sequence>
<reference evidence="1 2" key="1">
    <citation type="journal article" date="2013" name="Mar. Genomics">
        <title>Expression of sulfatases in Rhodopirellula baltica and the diversity of sulfatases in the genus Rhodopirellula.</title>
        <authorList>
            <person name="Wegner C.E."/>
            <person name="Richter-Heitmann T."/>
            <person name="Klindworth A."/>
            <person name="Klockow C."/>
            <person name="Richter M."/>
            <person name="Achstetter T."/>
            <person name="Glockner F.O."/>
            <person name="Harder J."/>
        </authorList>
    </citation>
    <scope>NUCLEOTIDE SEQUENCE [LARGE SCALE GENOMIC DNA]</scope>
    <source>
        <strain evidence="1 2">SM1</strain>
    </source>
</reference>
<comment type="caution">
    <text evidence="1">The sequence shown here is derived from an EMBL/GenBank/DDBJ whole genome shotgun (WGS) entry which is preliminary data.</text>
</comment>
<evidence type="ECO:0000313" key="1">
    <source>
        <dbReference type="EMBL" id="EMI18584.1"/>
    </source>
</evidence>
<dbReference type="Proteomes" id="UP000011991">
    <property type="component" value="Unassembled WGS sequence"/>
</dbReference>
<accession>M5RXB0</accession>
<evidence type="ECO:0000313" key="2">
    <source>
        <dbReference type="Proteomes" id="UP000011991"/>
    </source>
</evidence>
<gene>
    <name evidence="1" type="ORF">RMSM_04492</name>
</gene>